<dbReference type="SMART" id="SM00644">
    <property type="entry name" value="Ami_2"/>
    <property type="match status" value="1"/>
</dbReference>
<dbReference type="SUPFAM" id="SSF47090">
    <property type="entry name" value="PGBD-like"/>
    <property type="match status" value="1"/>
</dbReference>
<dbReference type="InterPro" id="IPR036365">
    <property type="entry name" value="PGBD-like_sf"/>
</dbReference>
<dbReference type="GO" id="GO:0009253">
    <property type="term" value="P:peptidoglycan catabolic process"/>
    <property type="evidence" value="ECO:0007669"/>
    <property type="project" value="InterPro"/>
</dbReference>
<dbReference type="CDD" id="cd06583">
    <property type="entry name" value="PGRP"/>
    <property type="match status" value="1"/>
</dbReference>
<dbReference type="InterPro" id="IPR051206">
    <property type="entry name" value="NAMLAA_amidase_2"/>
</dbReference>
<dbReference type="GO" id="GO:0009254">
    <property type="term" value="P:peptidoglycan turnover"/>
    <property type="evidence" value="ECO:0007669"/>
    <property type="project" value="TreeGrafter"/>
</dbReference>
<dbReference type="GO" id="GO:0008745">
    <property type="term" value="F:N-acetylmuramoyl-L-alanine amidase activity"/>
    <property type="evidence" value="ECO:0007669"/>
    <property type="project" value="UniProtKB-EC"/>
</dbReference>
<evidence type="ECO:0000256" key="1">
    <source>
        <dbReference type="ARBA" id="ARBA00001561"/>
    </source>
</evidence>
<keyword evidence="4" id="KW-0378">Hydrolase</keyword>
<dbReference type="InterPro" id="IPR036366">
    <property type="entry name" value="PGBDSf"/>
</dbReference>
<dbReference type="EC" id="3.5.1.28" evidence="3"/>
<evidence type="ECO:0000259" key="6">
    <source>
        <dbReference type="SMART" id="SM00644"/>
    </source>
</evidence>
<evidence type="ECO:0000256" key="5">
    <source>
        <dbReference type="ARBA" id="ARBA00023316"/>
    </source>
</evidence>
<dbReference type="SUPFAM" id="SSF55846">
    <property type="entry name" value="N-acetylmuramoyl-L-alanine amidase-like"/>
    <property type="match status" value="1"/>
</dbReference>
<organism evidence="7 8">
    <name type="scientific">Hwanghaeella grinnelliae</name>
    <dbReference type="NCBI Taxonomy" id="2500179"/>
    <lineage>
        <taxon>Bacteria</taxon>
        <taxon>Pseudomonadati</taxon>
        <taxon>Pseudomonadota</taxon>
        <taxon>Alphaproteobacteria</taxon>
        <taxon>Rhodospirillales</taxon>
        <taxon>Rhodospirillaceae</taxon>
        <taxon>Hwanghaeella</taxon>
    </lineage>
</organism>
<dbReference type="Pfam" id="PF01510">
    <property type="entry name" value="Amidase_2"/>
    <property type="match status" value="1"/>
</dbReference>
<comment type="catalytic activity">
    <reaction evidence="1">
        <text>Hydrolyzes the link between N-acetylmuramoyl residues and L-amino acid residues in certain cell-wall glycopeptides.</text>
        <dbReference type="EC" id="3.5.1.28"/>
    </reaction>
</comment>
<dbReference type="EMBL" id="SADE01000004">
    <property type="protein sequence ID" value="RVU33830.1"/>
    <property type="molecule type" value="Genomic_DNA"/>
</dbReference>
<accession>A0A437QHN2</accession>
<dbReference type="GO" id="GO:0071555">
    <property type="term" value="P:cell wall organization"/>
    <property type="evidence" value="ECO:0007669"/>
    <property type="project" value="UniProtKB-KW"/>
</dbReference>
<dbReference type="InterPro" id="IPR036505">
    <property type="entry name" value="Amidase/PGRP_sf"/>
</dbReference>
<reference evidence="8" key="1">
    <citation type="submission" date="2019-01" db="EMBL/GenBank/DDBJ databases">
        <title>Gri0909 isolated from a small marine red alga.</title>
        <authorList>
            <person name="Kim J."/>
            <person name="Jeong S.E."/>
            <person name="Jeon C.O."/>
        </authorList>
    </citation>
    <scope>NUCLEOTIDE SEQUENCE [LARGE SCALE GENOMIC DNA]</scope>
    <source>
        <strain evidence="8">Gri0909</strain>
    </source>
</reference>
<gene>
    <name evidence="7" type="ORF">EOI86_22100</name>
</gene>
<comment type="similarity">
    <text evidence="2">Belongs to the N-acetylmuramoyl-L-alanine amidase 2 family.</text>
</comment>
<dbReference type="RefSeq" id="WP_127767860.1">
    <property type="nucleotide sequence ID" value="NZ_SADE01000004.1"/>
</dbReference>
<dbReference type="PANTHER" id="PTHR30417">
    <property type="entry name" value="N-ACETYLMURAMOYL-L-ALANINE AMIDASE AMID"/>
    <property type="match status" value="1"/>
</dbReference>
<dbReference type="AlphaFoldDB" id="A0A437QHN2"/>
<evidence type="ECO:0000256" key="4">
    <source>
        <dbReference type="ARBA" id="ARBA00022801"/>
    </source>
</evidence>
<evidence type="ECO:0000256" key="3">
    <source>
        <dbReference type="ARBA" id="ARBA00011901"/>
    </source>
</evidence>
<sequence>MPSLKPGSALEIEDRPSPNFGVRKGAGHIDMLVLHYTDTASAEGALSILTDPAKEVSAHYLIDEDGTVYRLVPEEARAWHAGLSYWRGDRDVNSRSIGIELQNPGERFGYRAFPETQMNALIALVQGILSRWPIPARNIVGHSDIACDRKHDPGHLFDWSGLARAGIGLWPEPVAASPEDLPVMLAEIGYDPDCARAVEAFQRHYRPSRIDNLPDAETAGLASGLLRLIAQPTT</sequence>
<dbReference type="GO" id="GO:0019867">
    <property type="term" value="C:outer membrane"/>
    <property type="evidence" value="ECO:0007669"/>
    <property type="project" value="TreeGrafter"/>
</dbReference>
<dbReference type="Gene3D" id="3.40.80.10">
    <property type="entry name" value="Peptidoglycan recognition protein-like"/>
    <property type="match status" value="1"/>
</dbReference>
<dbReference type="Gene3D" id="1.10.101.10">
    <property type="entry name" value="PGBD-like superfamily/PGBD"/>
    <property type="match status" value="1"/>
</dbReference>
<dbReference type="InterPro" id="IPR002502">
    <property type="entry name" value="Amidase_domain"/>
</dbReference>
<name>A0A437QHN2_9PROT</name>
<dbReference type="Proteomes" id="UP000287447">
    <property type="component" value="Unassembled WGS sequence"/>
</dbReference>
<evidence type="ECO:0000313" key="7">
    <source>
        <dbReference type="EMBL" id="RVU33830.1"/>
    </source>
</evidence>
<keyword evidence="5" id="KW-0961">Cell wall biogenesis/degradation</keyword>
<dbReference type="PANTHER" id="PTHR30417:SF1">
    <property type="entry name" value="N-ACETYLMURAMOYL-L-ALANINE AMIDASE AMID"/>
    <property type="match status" value="1"/>
</dbReference>
<keyword evidence="8" id="KW-1185">Reference proteome</keyword>
<protein>
    <recommendedName>
        <fullName evidence="3">N-acetylmuramoyl-L-alanine amidase</fullName>
        <ecNumber evidence="3">3.5.1.28</ecNumber>
    </recommendedName>
</protein>
<comment type="caution">
    <text evidence="7">The sequence shown here is derived from an EMBL/GenBank/DDBJ whole genome shotgun (WGS) entry which is preliminary data.</text>
</comment>
<evidence type="ECO:0000313" key="8">
    <source>
        <dbReference type="Proteomes" id="UP000287447"/>
    </source>
</evidence>
<evidence type="ECO:0000256" key="2">
    <source>
        <dbReference type="ARBA" id="ARBA00007553"/>
    </source>
</evidence>
<feature type="domain" description="N-acetylmuramoyl-L-alanine amidase" evidence="6">
    <location>
        <begin position="17"/>
        <end position="154"/>
    </location>
</feature>
<proteinExistence type="inferred from homology"/>